<evidence type="ECO:0000313" key="2">
    <source>
        <dbReference type="EMBL" id="ADL05270.1"/>
    </source>
</evidence>
<dbReference type="SUPFAM" id="SSF82649">
    <property type="entry name" value="SufE/NifU"/>
    <property type="match status" value="1"/>
</dbReference>
<dbReference type="KEGG" id="csh:Closa_2715"/>
<dbReference type="AlphaFoldDB" id="D9R5T7"/>
<evidence type="ECO:0000313" key="3">
    <source>
        <dbReference type="Proteomes" id="UP000001662"/>
    </source>
</evidence>
<dbReference type="GO" id="GO:0005506">
    <property type="term" value="F:iron ion binding"/>
    <property type="evidence" value="ECO:0007669"/>
    <property type="project" value="InterPro"/>
</dbReference>
<proteinExistence type="predicted"/>
<feature type="domain" description="NIF system FeS cluster assembly NifU N-terminal" evidence="1">
    <location>
        <begin position="6"/>
        <end position="124"/>
    </location>
</feature>
<gene>
    <name evidence="2" type="ordered locus">Closa_2715</name>
</gene>
<reference evidence="2" key="1">
    <citation type="submission" date="2010-07" db="EMBL/GenBank/DDBJ databases">
        <title>Complete sequence of Clostridium saccharolyticum WM1.</title>
        <authorList>
            <consortium name="US DOE Joint Genome Institute"/>
            <person name="Lucas S."/>
            <person name="Copeland A."/>
            <person name="Lapidus A."/>
            <person name="Cheng J.-F."/>
            <person name="Bruce D."/>
            <person name="Goodwin L."/>
            <person name="Pitluck S."/>
            <person name="Chertkov O."/>
            <person name="Detter J.C."/>
            <person name="Han C."/>
            <person name="Tapia R."/>
            <person name="Land M."/>
            <person name="Hauser L."/>
            <person name="Chang Y.-J."/>
            <person name="Jeffries C."/>
            <person name="Kyrpides N."/>
            <person name="Ivanova N."/>
            <person name="Mikhailova N."/>
            <person name="Mouttaki H."/>
            <person name="Lin L."/>
            <person name="Zhou J."/>
            <person name="Hemme C.L."/>
            <person name="Woyke T."/>
        </authorList>
    </citation>
    <scope>NUCLEOTIDE SEQUENCE [LARGE SCALE GENOMIC DNA]</scope>
    <source>
        <strain evidence="2">WM1</strain>
    </source>
</reference>
<dbReference type="RefSeq" id="WP_013273354.1">
    <property type="nucleotide sequence ID" value="NC_014376.1"/>
</dbReference>
<dbReference type="HOGENOM" id="CLU_079283_5_1_9"/>
<dbReference type="Pfam" id="PF01592">
    <property type="entry name" value="NifU_N"/>
    <property type="match status" value="1"/>
</dbReference>
<dbReference type="PaxDb" id="610130-Closa_2715"/>
<dbReference type="STRING" id="610130.Closa_2715"/>
<evidence type="ECO:0000259" key="1">
    <source>
        <dbReference type="Pfam" id="PF01592"/>
    </source>
</evidence>
<dbReference type="PANTHER" id="PTHR10093">
    <property type="entry name" value="IRON-SULFUR CLUSTER ASSEMBLY ENZYME NIFU HOMOLOG"/>
    <property type="match status" value="1"/>
</dbReference>
<dbReference type="InterPro" id="IPR002871">
    <property type="entry name" value="NIF_FeS_clus_asmbl_NifU_N"/>
</dbReference>
<dbReference type="GO" id="GO:0051536">
    <property type="term" value="F:iron-sulfur cluster binding"/>
    <property type="evidence" value="ECO:0007669"/>
    <property type="project" value="InterPro"/>
</dbReference>
<dbReference type="GO" id="GO:0016226">
    <property type="term" value="P:iron-sulfur cluster assembly"/>
    <property type="evidence" value="ECO:0007669"/>
    <property type="project" value="InterPro"/>
</dbReference>
<dbReference type="CDD" id="cd06664">
    <property type="entry name" value="IscU_like"/>
    <property type="match status" value="1"/>
</dbReference>
<dbReference type="OrthoDB" id="9804157at2"/>
<protein>
    <submittedName>
        <fullName evidence="2">Nitrogen-fixing NifU domain protein</fullName>
    </submittedName>
</protein>
<dbReference type="Proteomes" id="UP000001662">
    <property type="component" value="Chromosome"/>
</dbReference>
<sequence length="133" mass="14472">MYCASFTETVIDHFNSPRNCGSMENADGIGSYGDADCGDHLKIYIKVRNEVIEDISFLVVGCVAAVASSSMTTELAKGKTIEEALKITDEDIAAALGGLPENKMHCSVLGAKALRNAIKDYQYQVVIREKFMK</sequence>
<dbReference type="EMBL" id="CP002109">
    <property type="protein sequence ID" value="ADL05270.1"/>
    <property type="molecule type" value="Genomic_DNA"/>
</dbReference>
<dbReference type="eggNOG" id="COG0822">
    <property type="taxonomic scope" value="Bacteria"/>
</dbReference>
<accession>D9R5T7</accession>
<name>D9R5T7_LACSW</name>
<organism evidence="2 3">
    <name type="scientific">Lacrimispora saccharolytica (strain ATCC 35040 / DSM 2544 / NRCC 2533 / WM1)</name>
    <name type="common">Clostridium saccharolyticum</name>
    <dbReference type="NCBI Taxonomy" id="610130"/>
    <lineage>
        <taxon>Bacteria</taxon>
        <taxon>Bacillati</taxon>
        <taxon>Bacillota</taxon>
        <taxon>Clostridia</taxon>
        <taxon>Lachnospirales</taxon>
        <taxon>Lachnospiraceae</taxon>
        <taxon>Lacrimispora</taxon>
    </lineage>
</organism>
<keyword evidence="3" id="KW-1185">Reference proteome</keyword>
<dbReference type="Gene3D" id="3.90.1010.10">
    <property type="match status" value="1"/>
</dbReference>